<comment type="similarity">
    <text evidence="2">Belongs to the Tom7 family.</text>
</comment>
<proteinExistence type="inferred from homology"/>
<keyword evidence="13" id="KW-1185">Reference proteome</keyword>
<dbReference type="Proteomes" id="UP000887565">
    <property type="component" value="Unplaced"/>
</dbReference>
<evidence type="ECO:0000256" key="3">
    <source>
        <dbReference type="ARBA" id="ARBA00014537"/>
    </source>
</evidence>
<dbReference type="PANTHER" id="PTHR46722">
    <property type="entry name" value="MITOCHONDRIAL IMPORT RECEPTOR SUBUNIT TOM7 HOMOLOG"/>
    <property type="match status" value="1"/>
</dbReference>
<organism evidence="13 14">
    <name type="scientific">Romanomermis culicivorax</name>
    <name type="common">Nematode worm</name>
    <dbReference type="NCBI Taxonomy" id="13658"/>
    <lineage>
        <taxon>Eukaryota</taxon>
        <taxon>Metazoa</taxon>
        <taxon>Ecdysozoa</taxon>
        <taxon>Nematoda</taxon>
        <taxon>Enoplea</taxon>
        <taxon>Dorylaimia</taxon>
        <taxon>Mermithida</taxon>
        <taxon>Mermithoidea</taxon>
        <taxon>Mermithidae</taxon>
        <taxon>Romanomermis</taxon>
    </lineage>
</organism>
<keyword evidence="7" id="KW-0653">Protein transport</keyword>
<evidence type="ECO:0000256" key="10">
    <source>
        <dbReference type="ARBA" id="ARBA00023136"/>
    </source>
</evidence>
<feature type="transmembrane region" description="Helical" evidence="12">
    <location>
        <begin position="12"/>
        <end position="35"/>
    </location>
</feature>
<dbReference type="InterPro" id="IPR012621">
    <property type="entry name" value="Tom7"/>
</dbReference>
<name>A0A915KE73_ROMCU</name>
<evidence type="ECO:0000256" key="7">
    <source>
        <dbReference type="ARBA" id="ARBA00022927"/>
    </source>
</evidence>
<evidence type="ECO:0000256" key="11">
    <source>
        <dbReference type="ARBA" id="ARBA00032786"/>
    </source>
</evidence>
<dbReference type="GO" id="GO:1903955">
    <property type="term" value="P:positive regulation of protein targeting to mitochondrion"/>
    <property type="evidence" value="ECO:0007669"/>
    <property type="project" value="TreeGrafter"/>
</dbReference>
<keyword evidence="5 12" id="KW-0812">Transmembrane</keyword>
<evidence type="ECO:0000256" key="12">
    <source>
        <dbReference type="SAM" id="Phobius"/>
    </source>
</evidence>
<protein>
    <recommendedName>
        <fullName evidence="3">Mitochondrial import receptor subunit TOM7 homolog</fullName>
    </recommendedName>
    <alternativeName>
        <fullName evidence="11">Translocase of outer membrane 7 kDa subunit homolog</fullName>
    </alternativeName>
</protein>
<dbReference type="GO" id="GO:0030150">
    <property type="term" value="P:protein import into mitochondrial matrix"/>
    <property type="evidence" value="ECO:0007669"/>
    <property type="project" value="InterPro"/>
</dbReference>
<dbReference type="Pfam" id="PF08038">
    <property type="entry name" value="Tom7"/>
    <property type="match status" value="1"/>
</dbReference>
<accession>A0A915KE73</accession>
<evidence type="ECO:0000313" key="13">
    <source>
        <dbReference type="Proteomes" id="UP000887565"/>
    </source>
</evidence>
<dbReference type="PANTHER" id="PTHR46722:SF1">
    <property type="entry name" value="MITOCHONDRIAL IMPORT RECEPTOR SUBUNIT TOM7 HOMOLOG"/>
    <property type="match status" value="1"/>
</dbReference>
<keyword evidence="4" id="KW-0813">Transport</keyword>
<evidence type="ECO:0000256" key="8">
    <source>
        <dbReference type="ARBA" id="ARBA00022989"/>
    </source>
</evidence>
<evidence type="ECO:0000256" key="9">
    <source>
        <dbReference type="ARBA" id="ARBA00023128"/>
    </source>
</evidence>
<keyword evidence="6" id="KW-1000">Mitochondrion outer membrane</keyword>
<evidence type="ECO:0000256" key="1">
    <source>
        <dbReference type="ARBA" id="ARBA00004572"/>
    </source>
</evidence>
<dbReference type="GO" id="GO:0005742">
    <property type="term" value="C:mitochondrial outer membrane translocase complex"/>
    <property type="evidence" value="ECO:0007669"/>
    <property type="project" value="InterPro"/>
</dbReference>
<evidence type="ECO:0000256" key="5">
    <source>
        <dbReference type="ARBA" id="ARBA00022692"/>
    </source>
</evidence>
<evidence type="ECO:0000256" key="2">
    <source>
        <dbReference type="ARBA" id="ARBA00010917"/>
    </source>
</evidence>
<keyword evidence="8 12" id="KW-1133">Transmembrane helix</keyword>
<keyword evidence="10 12" id="KW-0472">Membrane</keyword>
<evidence type="ECO:0000256" key="4">
    <source>
        <dbReference type="ARBA" id="ARBA00022448"/>
    </source>
</evidence>
<evidence type="ECO:0000256" key="6">
    <source>
        <dbReference type="ARBA" id="ARBA00022787"/>
    </source>
</evidence>
<comment type="subcellular location">
    <subcellularLocation>
        <location evidence="1">Mitochondrion outer membrane</location>
        <topology evidence="1">Single-pass membrane protein</topology>
    </subcellularLocation>
</comment>
<keyword evidence="9" id="KW-0496">Mitochondrion</keyword>
<reference evidence="14" key="1">
    <citation type="submission" date="2022-11" db="UniProtKB">
        <authorList>
            <consortium name="WormBaseParasite"/>
        </authorList>
    </citation>
    <scope>IDENTIFICATION</scope>
</reference>
<dbReference type="WBParaSite" id="nRc.2.0.1.t36685-RA">
    <property type="protein sequence ID" value="nRc.2.0.1.t36685-RA"/>
    <property type="gene ID" value="nRc.2.0.1.g36685"/>
</dbReference>
<dbReference type="AlphaFoldDB" id="A0A915KE73"/>
<sequence>MKLSQSQKRFISGISTLSRICLQFGYIPFLIYLGFKQGAEPGMPSLTCFGNKIKLSIGQ</sequence>
<evidence type="ECO:0000313" key="14">
    <source>
        <dbReference type="WBParaSite" id="nRc.2.0.1.t36685-RA"/>
    </source>
</evidence>